<protein>
    <recommendedName>
        <fullName evidence="2">LemA family protein</fullName>
    </recommendedName>
</protein>
<evidence type="ECO:0000313" key="1">
    <source>
        <dbReference type="EMBL" id="XBH23038.1"/>
    </source>
</evidence>
<organism evidence="1">
    <name type="scientific">Jonesiaceae bacterium BS-20</name>
    <dbReference type="NCBI Taxonomy" id="3120821"/>
    <lineage>
        <taxon>Bacteria</taxon>
        <taxon>Bacillati</taxon>
        <taxon>Actinomycetota</taxon>
        <taxon>Actinomycetes</taxon>
        <taxon>Micrococcales</taxon>
        <taxon>Jonesiaceae</taxon>
    </lineage>
</organism>
<dbReference type="EMBL" id="CP146203">
    <property type="protein sequence ID" value="XBH23038.1"/>
    <property type="molecule type" value="Genomic_DNA"/>
</dbReference>
<accession>A0AAU7E123</accession>
<reference evidence="1" key="1">
    <citation type="submission" date="2024-02" db="EMBL/GenBank/DDBJ databases">
        <title>Tomenella chthoni gen. nov. sp. nov., a member of the family Jonesiaceae isolated from bat guano.</title>
        <authorList>
            <person name="Miller S.L."/>
            <person name="King J."/>
            <person name="Sankaranarayanan K."/>
            <person name="Lawson P.A."/>
        </authorList>
    </citation>
    <scope>NUCLEOTIDE SEQUENCE</scope>
    <source>
        <strain evidence="1">BS-20</strain>
    </source>
</reference>
<sequence>MIWSEIAIVAFLILGLGLWIVLASAQRLDRVHRKVVASRLALDAQLLRRSNVAGAVGASGMLDPVSSVLLIESAHAVGTSEADGDQELIVAVPDLEELVGLHRDEAQRAGPSRTSVIQALDGTLGKDREAGESTLTAVVRQLLDSEEEARLLYQDPDQEELLNQLSAAWYRVQLARRFHNEAVLQAQRVRGNPFVRLFRIAGRAAMPGTVEFDDAWPTGLRQVSGQPTSRPQA</sequence>
<name>A0AAU7E123_9MICO</name>
<dbReference type="AlphaFoldDB" id="A0AAU7E123"/>
<proteinExistence type="predicted"/>
<evidence type="ECO:0008006" key="2">
    <source>
        <dbReference type="Google" id="ProtNLM"/>
    </source>
</evidence>
<gene>
    <name evidence="1" type="ORF">V5R04_07445</name>
</gene>